<dbReference type="GO" id="GO:0000978">
    <property type="term" value="F:RNA polymerase II cis-regulatory region sequence-specific DNA binding"/>
    <property type="evidence" value="ECO:0007669"/>
    <property type="project" value="TreeGrafter"/>
</dbReference>
<dbReference type="InterPro" id="IPR036236">
    <property type="entry name" value="Znf_C2H2_sf"/>
</dbReference>
<dbReference type="PANTHER" id="PTHR23226:SF416">
    <property type="entry name" value="FI01424P"/>
    <property type="match status" value="1"/>
</dbReference>
<keyword evidence="2" id="KW-0479">Metal-binding</keyword>
<protein>
    <submittedName>
        <fullName evidence="10">ZN256 protein</fullName>
    </submittedName>
</protein>
<dbReference type="GO" id="GO:0005634">
    <property type="term" value="C:nucleus"/>
    <property type="evidence" value="ECO:0007669"/>
    <property type="project" value="UniProtKB-SubCell"/>
</dbReference>
<keyword evidence="7" id="KW-0539">Nucleus</keyword>
<dbReference type="Proteomes" id="UP000554720">
    <property type="component" value="Unassembled WGS sequence"/>
</dbReference>
<dbReference type="FunFam" id="3.30.160.60:FF:002343">
    <property type="entry name" value="Zinc finger protein 33A"/>
    <property type="match status" value="1"/>
</dbReference>
<sequence>ERLTLCQGGCQNSELVVHEQLQDGEKPYKYSKCGKSFSKKSFLIHHSHWRIHTGEWPYECGQCEKKFSQSSTLIAHQ</sequence>
<dbReference type="AlphaFoldDB" id="A0A7L2EGD6"/>
<evidence type="ECO:0000256" key="2">
    <source>
        <dbReference type="ARBA" id="ARBA00022723"/>
    </source>
</evidence>
<dbReference type="OrthoDB" id="9893417at2759"/>
<name>A0A7L2EGD6_ANTMN</name>
<keyword evidence="4 8" id="KW-0863">Zinc-finger</keyword>
<keyword evidence="6" id="KW-0238">DNA-binding</keyword>
<evidence type="ECO:0000256" key="5">
    <source>
        <dbReference type="ARBA" id="ARBA00022833"/>
    </source>
</evidence>
<feature type="domain" description="C2H2-type" evidence="9">
    <location>
        <begin position="58"/>
        <end position="77"/>
    </location>
</feature>
<keyword evidence="11" id="KW-1185">Reference proteome</keyword>
<dbReference type="EMBL" id="VWYI01034049">
    <property type="protein sequence ID" value="NXQ60430.1"/>
    <property type="molecule type" value="Genomic_DNA"/>
</dbReference>
<feature type="non-terminal residue" evidence="10">
    <location>
        <position position="77"/>
    </location>
</feature>
<dbReference type="PANTHER" id="PTHR23226">
    <property type="entry name" value="ZINC FINGER AND SCAN DOMAIN-CONTAINING"/>
    <property type="match status" value="1"/>
</dbReference>
<proteinExistence type="predicted"/>
<dbReference type="PROSITE" id="PS50157">
    <property type="entry name" value="ZINC_FINGER_C2H2_2"/>
    <property type="match status" value="2"/>
</dbReference>
<evidence type="ECO:0000256" key="4">
    <source>
        <dbReference type="ARBA" id="ARBA00022771"/>
    </source>
</evidence>
<dbReference type="FunFam" id="3.30.160.60:FF:000176">
    <property type="entry name" value="zinc finger protein 70"/>
    <property type="match status" value="1"/>
</dbReference>
<feature type="domain" description="C2H2-type" evidence="9">
    <location>
        <begin position="28"/>
        <end position="57"/>
    </location>
</feature>
<evidence type="ECO:0000259" key="9">
    <source>
        <dbReference type="PROSITE" id="PS50157"/>
    </source>
</evidence>
<evidence type="ECO:0000256" key="1">
    <source>
        <dbReference type="ARBA" id="ARBA00004123"/>
    </source>
</evidence>
<evidence type="ECO:0000256" key="7">
    <source>
        <dbReference type="ARBA" id="ARBA00023242"/>
    </source>
</evidence>
<evidence type="ECO:0000256" key="8">
    <source>
        <dbReference type="PROSITE-ProRule" id="PRU00042"/>
    </source>
</evidence>
<dbReference type="SUPFAM" id="SSF57667">
    <property type="entry name" value="beta-beta-alpha zinc fingers"/>
    <property type="match status" value="1"/>
</dbReference>
<dbReference type="InterPro" id="IPR013087">
    <property type="entry name" value="Znf_C2H2_type"/>
</dbReference>
<gene>
    <name evidence="10" type="primary">Znf256</name>
    <name evidence="10" type="ORF">ANTMIN_R09914</name>
</gene>
<dbReference type="Gene3D" id="3.30.160.60">
    <property type="entry name" value="Classic Zinc Finger"/>
    <property type="match status" value="2"/>
</dbReference>
<comment type="subcellular location">
    <subcellularLocation>
        <location evidence="1">Nucleus</location>
    </subcellularLocation>
</comment>
<dbReference type="Pfam" id="PF00096">
    <property type="entry name" value="zf-C2H2"/>
    <property type="match status" value="1"/>
</dbReference>
<keyword evidence="5" id="KW-0862">Zinc</keyword>
<dbReference type="GO" id="GO:0008270">
    <property type="term" value="F:zinc ion binding"/>
    <property type="evidence" value="ECO:0007669"/>
    <property type="project" value="UniProtKB-KW"/>
</dbReference>
<organism evidence="10 11">
    <name type="scientific">Anthoscopus minutus</name>
    <name type="common">Southern penduline-tit</name>
    <dbReference type="NCBI Taxonomy" id="156561"/>
    <lineage>
        <taxon>Eukaryota</taxon>
        <taxon>Metazoa</taxon>
        <taxon>Chordata</taxon>
        <taxon>Craniata</taxon>
        <taxon>Vertebrata</taxon>
        <taxon>Euteleostomi</taxon>
        <taxon>Archelosauria</taxon>
        <taxon>Archosauria</taxon>
        <taxon>Dinosauria</taxon>
        <taxon>Saurischia</taxon>
        <taxon>Theropoda</taxon>
        <taxon>Coelurosauria</taxon>
        <taxon>Aves</taxon>
        <taxon>Neognathae</taxon>
        <taxon>Neoaves</taxon>
        <taxon>Telluraves</taxon>
        <taxon>Australaves</taxon>
        <taxon>Passeriformes</taxon>
        <taxon>Paridae</taxon>
        <taxon>Anthoscopus</taxon>
    </lineage>
</organism>
<evidence type="ECO:0000256" key="6">
    <source>
        <dbReference type="ARBA" id="ARBA00023125"/>
    </source>
</evidence>
<feature type="non-terminal residue" evidence="10">
    <location>
        <position position="1"/>
    </location>
</feature>
<evidence type="ECO:0000256" key="3">
    <source>
        <dbReference type="ARBA" id="ARBA00022737"/>
    </source>
</evidence>
<reference evidence="10 11" key="1">
    <citation type="submission" date="2019-09" db="EMBL/GenBank/DDBJ databases">
        <title>Bird 10,000 Genomes (B10K) Project - Family phase.</title>
        <authorList>
            <person name="Zhang G."/>
        </authorList>
    </citation>
    <scope>NUCLEOTIDE SEQUENCE [LARGE SCALE GENOMIC DNA]</scope>
    <source>
        <strain evidence="10">B10K-DU-011-42</strain>
        <tissue evidence="10">Muscle</tissue>
    </source>
</reference>
<keyword evidence="3" id="KW-0677">Repeat</keyword>
<evidence type="ECO:0000313" key="10">
    <source>
        <dbReference type="EMBL" id="NXQ60430.1"/>
    </source>
</evidence>
<comment type="caution">
    <text evidence="10">The sequence shown here is derived from an EMBL/GenBank/DDBJ whole genome shotgun (WGS) entry which is preliminary data.</text>
</comment>
<accession>A0A7L2EGD6</accession>
<evidence type="ECO:0000313" key="11">
    <source>
        <dbReference type="Proteomes" id="UP000554720"/>
    </source>
</evidence>
<dbReference type="GO" id="GO:0000981">
    <property type="term" value="F:DNA-binding transcription factor activity, RNA polymerase II-specific"/>
    <property type="evidence" value="ECO:0007669"/>
    <property type="project" value="TreeGrafter"/>
</dbReference>